<gene>
    <name evidence="1" type="ORF">L292_2081</name>
</gene>
<protein>
    <submittedName>
        <fullName evidence="1">Uncharacterized protein</fullName>
    </submittedName>
</protein>
<sequence>MHTFSFCNNDIFRHLLELTQLNEDQNTLITLFNEQGIDICTYRIYVWSLPASHPQYKPIPAKIFSSFMNLLTSIKNETLQKEINLFDLRGILEETR</sequence>
<reference evidence="1 2" key="1">
    <citation type="submission" date="2013-05" db="EMBL/GenBank/DDBJ databases">
        <title>Genome assembly of Acinetobacter junii MTCC 11364.</title>
        <authorList>
            <person name="Khatri I."/>
            <person name="Singh N.K."/>
            <person name="Subramanian S."/>
            <person name="Mayilraj S."/>
        </authorList>
    </citation>
    <scope>NUCLEOTIDE SEQUENCE [LARGE SCALE GENOMIC DNA]</scope>
    <source>
        <strain evidence="1 2">MTCC 11364</strain>
    </source>
</reference>
<name>S7WXU1_ACIJU</name>
<evidence type="ECO:0000313" key="2">
    <source>
        <dbReference type="Proteomes" id="UP000018420"/>
    </source>
</evidence>
<dbReference type="AlphaFoldDB" id="S7WXU1"/>
<comment type="caution">
    <text evidence="1">The sequence shown here is derived from an EMBL/GenBank/DDBJ whole genome shotgun (WGS) entry which is preliminary data.</text>
</comment>
<dbReference type="RefSeq" id="WP_004907608.1">
    <property type="nucleotide sequence ID" value="NZ_ASYZ01000033.1"/>
</dbReference>
<accession>S7WXU1</accession>
<organism evidence="1 2">
    <name type="scientific">Acinetobacter junii CIP 107470 = MTCC 11364</name>
    <dbReference type="NCBI Taxonomy" id="1217666"/>
    <lineage>
        <taxon>Bacteria</taxon>
        <taxon>Pseudomonadati</taxon>
        <taxon>Pseudomonadota</taxon>
        <taxon>Gammaproteobacteria</taxon>
        <taxon>Moraxellales</taxon>
        <taxon>Moraxellaceae</taxon>
        <taxon>Acinetobacter</taxon>
    </lineage>
</organism>
<evidence type="ECO:0000313" key="1">
    <source>
        <dbReference type="EMBL" id="EPR86847.1"/>
    </source>
</evidence>
<proteinExistence type="predicted"/>
<dbReference type="PATRIC" id="fig|1330047.3.peg.703"/>
<dbReference type="Proteomes" id="UP000018420">
    <property type="component" value="Unassembled WGS sequence"/>
</dbReference>
<dbReference type="EMBL" id="ASYZ01000033">
    <property type="protein sequence ID" value="EPR86847.1"/>
    <property type="molecule type" value="Genomic_DNA"/>
</dbReference>